<comment type="catalytic activity">
    <reaction evidence="4">
        <text>tRNA(His) + L-histidine + ATP = L-histidyl-tRNA(His) + AMP + diphosphate + H(+)</text>
        <dbReference type="Rhea" id="RHEA:17313"/>
        <dbReference type="Rhea" id="RHEA-COMP:9665"/>
        <dbReference type="Rhea" id="RHEA-COMP:9689"/>
        <dbReference type="ChEBI" id="CHEBI:15378"/>
        <dbReference type="ChEBI" id="CHEBI:30616"/>
        <dbReference type="ChEBI" id="CHEBI:33019"/>
        <dbReference type="ChEBI" id="CHEBI:57595"/>
        <dbReference type="ChEBI" id="CHEBI:78442"/>
        <dbReference type="ChEBI" id="CHEBI:78527"/>
        <dbReference type="ChEBI" id="CHEBI:456215"/>
        <dbReference type="EC" id="6.1.1.21"/>
    </reaction>
</comment>
<keyword evidence="8" id="KW-0436">Ligase</keyword>
<evidence type="ECO:0000256" key="3">
    <source>
        <dbReference type="ARBA" id="ARBA00022741"/>
    </source>
</evidence>
<dbReference type="Gene3D" id="3.30.930.10">
    <property type="entry name" value="Bira Bifunctional Protein, Domain 2"/>
    <property type="match status" value="1"/>
</dbReference>
<evidence type="ECO:0000259" key="7">
    <source>
        <dbReference type="Pfam" id="PF13393"/>
    </source>
</evidence>
<dbReference type="HOGENOM" id="CLU_880269_0_0_1"/>
<evidence type="ECO:0000313" key="8">
    <source>
        <dbReference type="EMBL" id="EQB62177.1"/>
    </source>
</evidence>
<dbReference type="GO" id="GO:0006427">
    <property type="term" value="P:histidyl-tRNA aminoacylation"/>
    <property type="evidence" value="ECO:0007669"/>
    <property type="project" value="TreeGrafter"/>
</dbReference>
<sequence>MREFVQADFDIAGEGLPMMIDSELICIINHILSTVYKGEFIIRVNDRRILFGILELCNIDELLFGSVCSTIDKMDKMNLHEINSEFIDKGLNNEQITKLFEFIKLKGKENILFKLMETNLYIKYKDVIDELILLFRYCDNLNCSKNLIIDLSLARGLDYYTGLIIEGTYLNKEIGSVVGGGRYDNLISNLSGSDKIIPCAGFSIGVTRIVSLLTKDLNEVETVDVFISTSGNLFVEERQKLLKMFWANNIKSETFYTKRSNVNEHKKYCKKKRIRYLIVIGEQEWKNKCVNFINIENDTKIIENIENLCSIIMKNK</sequence>
<organism evidence="8 9">
    <name type="scientific">Vairimorpha apis BRL 01</name>
    <dbReference type="NCBI Taxonomy" id="1037528"/>
    <lineage>
        <taxon>Eukaryota</taxon>
        <taxon>Fungi</taxon>
        <taxon>Fungi incertae sedis</taxon>
        <taxon>Microsporidia</taxon>
        <taxon>Nosematidae</taxon>
        <taxon>Vairimorpha</taxon>
    </lineage>
</organism>
<dbReference type="SUPFAM" id="SSF52954">
    <property type="entry name" value="Class II aaRS ABD-related"/>
    <property type="match status" value="1"/>
</dbReference>
<keyword evidence="8" id="KW-0030">Aminoacyl-tRNA synthetase</keyword>
<name>T0L3W0_9MICR</name>
<dbReference type="PANTHER" id="PTHR11476">
    <property type="entry name" value="HISTIDYL-TRNA SYNTHETASE"/>
    <property type="match status" value="1"/>
</dbReference>
<dbReference type="SUPFAM" id="SSF55681">
    <property type="entry name" value="Class II aaRS and biotin synthetases"/>
    <property type="match status" value="1"/>
</dbReference>
<feature type="binding site" evidence="5">
    <location>
        <begin position="159"/>
        <end position="160"/>
    </location>
    <ligand>
        <name>L-histidine</name>
        <dbReference type="ChEBI" id="CHEBI:57595"/>
    </ligand>
</feature>
<dbReference type="GO" id="GO:0004821">
    <property type="term" value="F:histidine-tRNA ligase activity"/>
    <property type="evidence" value="ECO:0007669"/>
    <property type="project" value="UniProtKB-EC"/>
</dbReference>
<dbReference type="EMBL" id="KE646964">
    <property type="protein sequence ID" value="EQB62177.1"/>
    <property type="molecule type" value="Genomic_DNA"/>
</dbReference>
<dbReference type="PANTHER" id="PTHR11476:SF7">
    <property type="entry name" value="HISTIDINE--TRNA LIGASE"/>
    <property type="match status" value="1"/>
</dbReference>
<feature type="binding site" evidence="5">
    <location>
        <position position="155"/>
    </location>
    <ligand>
        <name>L-histidine</name>
        <dbReference type="ChEBI" id="CHEBI:57595"/>
    </ligand>
</feature>
<keyword evidence="9" id="KW-1185">Reference proteome</keyword>
<feature type="domain" description="Anticodon-binding" evidence="6">
    <location>
        <begin position="225"/>
        <end position="312"/>
    </location>
</feature>
<reference evidence="8 9" key="1">
    <citation type="journal article" date="2013" name="BMC Genomics">
        <title>Genome sequencing and comparative genomics of honey bee microsporidia, Nosema apis reveal novel insights into host-parasite interactions.</title>
        <authorList>
            <person name="Chen Yp."/>
            <person name="Pettis J.S."/>
            <person name="Zhao Y."/>
            <person name="Liu X."/>
            <person name="Tallon L.J."/>
            <person name="Sadzewicz L.D."/>
            <person name="Li R."/>
            <person name="Zheng H."/>
            <person name="Huang S."/>
            <person name="Zhang X."/>
            <person name="Hamilton M.C."/>
            <person name="Pernal S.F."/>
            <person name="Melathopoulos A.P."/>
            <person name="Yan X."/>
            <person name="Evans J.D."/>
        </authorList>
    </citation>
    <scope>NUCLEOTIDE SEQUENCE [LARGE SCALE GENOMIC DNA]</scope>
    <source>
        <strain evidence="8 9">BRL 01</strain>
    </source>
</reference>
<evidence type="ECO:0000256" key="4">
    <source>
        <dbReference type="ARBA" id="ARBA00047639"/>
    </source>
</evidence>
<dbReference type="GO" id="GO:0005739">
    <property type="term" value="C:mitochondrion"/>
    <property type="evidence" value="ECO:0007669"/>
    <property type="project" value="TreeGrafter"/>
</dbReference>
<gene>
    <name evidence="8" type="ORF">NAPIS_ORF00236</name>
</gene>
<proteinExistence type="inferred from homology"/>
<evidence type="ECO:0000313" key="9">
    <source>
        <dbReference type="Proteomes" id="UP000053780"/>
    </source>
</evidence>
<dbReference type="GO" id="GO:0000166">
    <property type="term" value="F:nucleotide binding"/>
    <property type="evidence" value="ECO:0007669"/>
    <property type="project" value="UniProtKB-KW"/>
</dbReference>
<evidence type="ECO:0000256" key="1">
    <source>
        <dbReference type="ARBA" id="ARBA00008226"/>
    </source>
</evidence>
<dbReference type="Pfam" id="PF03129">
    <property type="entry name" value="HGTP_anticodon"/>
    <property type="match status" value="1"/>
</dbReference>
<dbReference type="EC" id="6.1.1.21" evidence="2"/>
<evidence type="ECO:0000256" key="5">
    <source>
        <dbReference type="PIRSR" id="PIRSR001549-1"/>
    </source>
</evidence>
<dbReference type="Proteomes" id="UP000053780">
    <property type="component" value="Unassembled WGS sequence"/>
</dbReference>
<evidence type="ECO:0000256" key="2">
    <source>
        <dbReference type="ARBA" id="ARBA00012815"/>
    </source>
</evidence>
<dbReference type="InterPro" id="IPR036621">
    <property type="entry name" value="Anticodon-bd_dom_sf"/>
</dbReference>
<dbReference type="GO" id="GO:0005829">
    <property type="term" value="C:cytosol"/>
    <property type="evidence" value="ECO:0007669"/>
    <property type="project" value="TreeGrafter"/>
</dbReference>
<dbReference type="InterPro" id="IPR004154">
    <property type="entry name" value="Anticodon-bd"/>
</dbReference>
<dbReference type="InterPro" id="IPR045864">
    <property type="entry name" value="aa-tRNA-synth_II/BPL/LPL"/>
</dbReference>
<protein>
    <recommendedName>
        <fullName evidence="2">histidine--tRNA ligase</fullName>
        <ecNumber evidence="2">6.1.1.21</ecNumber>
    </recommendedName>
</protein>
<dbReference type="OrthoDB" id="1906957at2759"/>
<dbReference type="InterPro" id="IPR004516">
    <property type="entry name" value="HisRS/HisZ"/>
</dbReference>
<feature type="domain" description="Class II Histidinyl-tRNA synthetase (HisRS)-like catalytic core" evidence="7">
    <location>
        <begin position="2"/>
        <end position="208"/>
    </location>
</feature>
<feature type="binding site" evidence="5">
    <location>
        <position position="10"/>
    </location>
    <ligand>
        <name>L-histidine</name>
        <dbReference type="ChEBI" id="CHEBI:57595"/>
    </ligand>
</feature>
<dbReference type="Gene3D" id="3.40.50.800">
    <property type="entry name" value="Anticodon-binding domain"/>
    <property type="match status" value="1"/>
</dbReference>
<keyword evidence="3" id="KW-0547">Nucleotide-binding</keyword>
<feature type="binding site" evidence="5">
    <location>
        <position position="6"/>
    </location>
    <ligand>
        <name>L-histidine</name>
        <dbReference type="ChEBI" id="CHEBI:57595"/>
    </ligand>
</feature>
<dbReference type="GO" id="GO:0032543">
    <property type="term" value="P:mitochondrial translation"/>
    <property type="evidence" value="ECO:0007669"/>
    <property type="project" value="TreeGrafter"/>
</dbReference>
<dbReference type="AlphaFoldDB" id="T0L3W0"/>
<accession>T0L3W0</accession>
<dbReference type="GO" id="GO:0003723">
    <property type="term" value="F:RNA binding"/>
    <property type="evidence" value="ECO:0007669"/>
    <property type="project" value="TreeGrafter"/>
</dbReference>
<dbReference type="Pfam" id="PF13393">
    <property type="entry name" value="tRNA-synt_His"/>
    <property type="match status" value="1"/>
</dbReference>
<evidence type="ECO:0000259" key="6">
    <source>
        <dbReference type="Pfam" id="PF03129"/>
    </source>
</evidence>
<dbReference type="InterPro" id="IPR041715">
    <property type="entry name" value="HisRS-like_core"/>
</dbReference>
<comment type="similarity">
    <text evidence="1">Belongs to the class-II aminoacyl-tRNA synthetase family.</text>
</comment>
<dbReference type="PIRSF" id="PIRSF001549">
    <property type="entry name" value="His-tRNA_synth"/>
    <property type="match status" value="1"/>
</dbReference>
<dbReference type="VEuPathDB" id="MicrosporidiaDB:NAPIS_ORF00236"/>